<evidence type="ECO:0000313" key="4">
    <source>
        <dbReference type="Proteomes" id="UP000002774"/>
    </source>
</evidence>
<gene>
    <name evidence="3" type="ORF">Mucpa_5135</name>
</gene>
<organism evidence="3 4">
    <name type="scientific">Mucilaginibacter paludis DSM 18603</name>
    <dbReference type="NCBI Taxonomy" id="714943"/>
    <lineage>
        <taxon>Bacteria</taxon>
        <taxon>Pseudomonadati</taxon>
        <taxon>Bacteroidota</taxon>
        <taxon>Sphingobacteriia</taxon>
        <taxon>Sphingobacteriales</taxon>
        <taxon>Sphingobacteriaceae</taxon>
        <taxon>Mucilaginibacter</taxon>
    </lineage>
</organism>
<dbReference type="CDD" id="cd07891">
    <property type="entry name" value="CYTH-like_CthTTM-like_1"/>
    <property type="match status" value="1"/>
</dbReference>
<feature type="domain" description="CYTH" evidence="2">
    <location>
        <begin position="2"/>
        <end position="149"/>
    </location>
</feature>
<evidence type="ECO:0000259" key="2">
    <source>
        <dbReference type="PROSITE" id="PS51707"/>
    </source>
</evidence>
<dbReference type="InterPro" id="IPR012042">
    <property type="entry name" value="NeuTTM/CthTTM-like"/>
</dbReference>
<keyword evidence="4" id="KW-1185">Reference proteome</keyword>
<dbReference type="HOGENOM" id="CLU_109545_1_0_10"/>
<dbReference type="PROSITE" id="PS51707">
    <property type="entry name" value="CYTH"/>
    <property type="match status" value="1"/>
</dbReference>
<dbReference type="AlphaFoldDB" id="H1Y0Y5"/>
<dbReference type="Gene3D" id="2.40.320.10">
    <property type="entry name" value="Hypothetical Protein Pfu-838710-001"/>
    <property type="match status" value="1"/>
</dbReference>
<dbReference type="Proteomes" id="UP000002774">
    <property type="component" value="Chromosome"/>
</dbReference>
<proteinExistence type="predicted"/>
<dbReference type="eggNOG" id="COG2954">
    <property type="taxonomic scope" value="Bacteria"/>
</dbReference>
<dbReference type="PANTHER" id="PTHR40114">
    <property type="entry name" value="SLR0698 PROTEIN"/>
    <property type="match status" value="1"/>
</dbReference>
<dbReference type="RefSeq" id="WP_008510272.1">
    <property type="nucleotide sequence ID" value="NZ_CM001403.1"/>
</dbReference>
<dbReference type="SMART" id="SM01118">
    <property type="entry name" value="CYTH"/>
    <property type="match status" value="1"/>
</dbReference>
<dbReference type="InterPro" id="IPR033469">
    <property type="entry name" value="CYTH-like_dom_sf"/>
</dbReference>
<dbReference type="PIRSF" id="PIRSF016487">
    <property type="entry name" value="CYTH_UCP016487"/>
    <property type="match status" value="1"/>
</dbReference>
<accession>H1Y0Y5</accession>
<reference evidence="3" key="1">
    <citation type="submission" date="2011-09" db="EMBL/GenBank/DDBJ databases">
        <title>The permanent draft genome of Mucilaginibacter paludis DSM 18603.</title>
        <authorList>
            <consortium name="US DOE Joint Genome Institute (JGI-PGF)"/>
            <person name="Lucas S."/>
            <person name="Han J."/>
            <person name="Lapidus A."/>
            <person name="Bruce D."/>
            <person name="Goodwin L."/>
            <person name="Pitluck S."/>
            <person name="Peters L."/>
            <person name="Kyrpides N."/>
            <person name="Mavromatis K."/>
            <person name="Ivanova N."/>
            <person name="Mikhailova N."/>
            <person name="Held B."/>
            <person name="Detter J.C."/>
            <person name="Tapia R."/>
            <person name="Han C."/>
            <person name="Land M."/>
            <person name="Hauser L."/>
            <person name="Markowitz V."/>
            <person name="Cheng J.-F."/>
            <person name="Hugenholtz P."/>
            <person name="Woyke T."/>
            <person name="Wu D."/>
            <person name="Tindall B."/>
            <person name="Brambilla E."/>
            <person name="Klenk H.-P."/>
            <person name="Eisen J.A."/>
        </authorList>
    </citation>
    <scope>NUCLEOTIDE SEQUENCE [LARGE SCALE GENOMIC DNA]</scope>
    <source>
        <strain evidence="3">DSM 18603</strain>
    </source>
</reference>
<sequence>MGVEIERKFLVNHGKWNQLNKPAGTAFRQGYMVKEADKTVRVRVAGNQAYITIKGKSKGISRSEYEYEIPVDDAGELLSAFCEAVIYKTRYCITFAGKLWEIDVFDRDNEGLIMAEIELDDEAETFDLPDWVETEVTGDDRYYNSNLSINPYKNWA</sequence>
<feature type="active site" description="Proton acceptor" evidence="1">
    <location>
        <position position="31"/>
    </location>
</feature>
<dbReference type="InterPro" id="IPR023577">
    <property type="entry name" value="CYTH_domain"/>
</dbReference>
<dbReference type="EMBL" id="CM001403">
    <property type="protein sequence ID" value="EHQ29210.1"/>
    <property type="molecule type" value="Genomic_DNA"/>
</dbReference>
<evidence type="ECO:0000256" key="1">
    <source>
        <dbReference type="PIRSR" id="PIRSR016487-1"/>
    </source>
</evidence>
<protein>
    <submittedName>
        <fullName evidence="3">Adenylate cyclase</fullName>
    </submittedName>
</protein>
<dbReference type="Pfam" id="PF01928">
    <property type="entry name" value="CYTH"/>
    <property type="match status" value="1"/>
</dbReference>
<dbReference type="OrthoDB" id="9805588at2"/>
<evidence type="ECO:0000313" key="3">
    <source>
        <dbReference type="EMBL" id="EHQ29210.1"/>
    </source>
</evidence>
<dbReference type="SUPFAM" id="SSF55154">
    <property type="entry name" value="CYTH-like phosphatases"/>
    <property type="match status" value="1"/>
</dbReference>
<name>H1Y0Y5_9SPHI</name>
<dbReference type="PANTHER" id="PTHR40114:SF1">
    <property type="entry name" value="SLR0698 PROTEIN"/>
    <property type="match status" value="1"/>
</dbReference>
<dbReference type="STRING" id="714943.Mucpa_5135"/>